<dbReference type="Gene3D" id="3.30.70.330">
    <property type="match status" value="1"/>
</dbReference>
<dbReference type="EMBL" id="GDHF01029022">
    <property type="protein sequence ID" value="JAI23292.1"/>
    <property type="molecule type" value="Transcribed_RNA"/>
</dbReference>
<dbReference type="OrthoDB" id="6492012at2759"/>
<evidence type="ECO:0000313" key="5">
    <source>
        <dbReference type="EMBL" id="JAI49127.1"/>
    </source>
</evidence>
<gene>
    <name evidence="4" type="ORF">c0_g1_i10</name>
    <name evidence="5" type="ORF">c0_g1_i2</name>
</gene>
<evidence type="ECO:0000256" key="1">
    <source>
        <dbReference type="ARBA" id="ARBA00022884"/>
    </source>
</evidence>
<dbReference type="GO" id="GO:0019005">
    <property type="term" value="C:SCF ubiquitin ligase complex"/>
    <property type="evidence" value="ECO:0007669"/>
    <property type="project" value="TreeGrafter"/>
</dbReference>
<dbReference type="InterPro" id="IPR032675">
    <property type="entry name" value="LRR_dom_sf"/>
</dbReference>
<accession>A0A0K8U9G0</accession>
<dbReference type="SUPFAM" id="SSF54928">
    <property type="entry name" value="RNA-binding domain, RBD"/>
    <property type="match status" value="1"/>
</dbReference>
<name>A0A0K8U9G0_BACLA</name>
<dbReference type="SUPFAM" id="SSF52047">
    <property type="entry name" value="RNI-like"/>
    <property type="match status" value="1"/>
</dbReference>
<evidence type="ECO:0000259" key="3">
    <source>
        <dbReference type="PROSITE" id="PS50102"/>
    </source>
</evidence>
<dbReference type="EMBL" id="GDHF01003187">
    <property type="protein sequence ID" value="JAI49127.1"/>
    <property type="molecule type" value="Transcribed_RNA"/>
</dbReference>
<dbReference type="AlphaFoldDB" id="A0A0K8U9G0"/>
<organism evidence="4">
    <name type="scientific">Bactrocera latifrons</name>
    <name type="common">Malaysian fruit fly</name>
    <name type="synonym">Chaetodacus latifrons</name>
    <dbReference type="NCBI Taxonomy" id="174628"/>
    <lineage>
        <taxon>Eukaryota</taxon>
        <taxon>Metazoa</taxon>
        <taxon>Ecdysozoa</taxon>
        <taxon>Arthropoda</taxon>
        <taxon>Hexapoda</taxon>
        <taxon>Insecta</taxon>
        <taxon>Pterygota</taxon>
        <taxon>Neoptera</taxon>
        <taxon>Endopterygota</taxon>
        <taxon>Diptera</taxon>
        <taxon>Brachycera</taxon>
        <taxon>Muscomorpha</taxon>
        <taxon>Tephritoidea</taxon>
        <taxon>Tephritidae</taxon>
        <taxon>Bactrocera</taxon>
        <taxon>Bactrocera</taxon>
    </lineage>
</organism>
<sequence length="597" mass="70679">MQNREAGKFYGHKKKVTYADNNVPVYKLRIAKLPKQLKSVRIEQHFSKFGQLINVEILYGKTRSFPTQCIIHYQNAKDAGAALKQKYHTINHQRVKVQSCPGWEQPYLIESLFAKSSNNVNLLTLNDYCLERIFQHLDLRQQLRLSLCHSRLDKIFTYMICSRLQRTFYLEELLQFSTREQRQFLKTADIYMERFVIAKEYQGFKSIRNICAFLKEFRLRIKSLHIIKWMPVQYRTFLTSLQLSYIGELEMYRCNLKDIHLKCFLKLPNLKVLGLARNHLLKGTYLKCFRKLERLSLYECWNISNDEFSQCCRHLHLSYLDIRKCIRPTETIVYLCKNLDTIKLSGFIEYIVKLPKLRSLEVHHSNSPITIRFYNALVEHHADNLRELKLTGETYLMLPTVARIVRLHKLRTLWLGDYAYNGSEQVVQLVTKLSDLEEISLHYSLRIRDQHLLPLIIKCTKLKRINLRMCRYITSNFIWSTLEILSQRIAAAQPLVILVYGTRIKADILRVILSTLLKIRVTKVYYVLFSHFFKSSVYRKNRRLLKLLFHDDKQLTGLVNEGSSFDINDFELNRTTIDTMDVEFMNDLPEENNDASD</sequence>
<evidence type="ECO:0000313" key="4">
    <source>
        <dbReference type="EMBL" id="JAI23292.1"/>
    </source>
</evidence>
<evidence type="ECO:0000256" key="2">
    <source>
        <dbReference type="PROSITE-ProRule" id="PRU00176"/>
    </source>
</evidence>
<dbReference type="GO" id="GO:0003723">
    <property type="term" value="F:RNA binding"/>
    <property type="evidence" value="ECO:0007669"/>
    <property type="project" value="UniProtKB-UniRule"/>
</dbReference>
<dbReference type="GO" id="GO:0031146">
    <property type="term" value="P:SCF-dependent proteasomal ubiquitin-dependent protein catabolic process"/>
    <property type="evidence" value="ECO:0007669"/>
    <property type="project" value="TreeGrafter"/>
</dbReference>
<keyword evidence="1 2" id="KW-0694">RNA-binding</keyword>
<protein>
    <recommendedName>
        <fullName evidence="3">RRM domain-containing protein</fullName>
    </recommendedName>
</protein>
<feature type="domain" description="RRM" evidence="3">
    <location>
        <begin position="26"/>
        <end position="102"/>
    </location>
</feature>
<dbReference type="PROSITE" id="PS50102">
    <property type="entry name" value="RRM"/>
    <property type="match status" value="1"/>
</dbReference>
<dbReference type="Gene3D" id="3.80.10.10">
    <property type="entry name" value="Ribonuclease Inhibitor"/>
    <property type="match status" value="2"/>
</dbReference>
<dbReference type="Pfam" id="PF00076">
    <property type="entry name" value="RRM_1"/>
    <property type="match status" value="1"/>
</dbReference>
<dbReference type="SMART" id="SM00360">
    <property type="entry name" value="RRM"/>
    <property type="match status" value="1"/>
</dbReference>
<dbReference type="PANTHER" id="PTHR13318">
    <property type="entry name" value="PARTNER OF PAIRED, ISOFORM B-RELATED"/>
    <property type="match status" value="1"/>
</dbReference>
<dbReference type="InterPro" id="IPR012677">
    <property type="entry name" value="Nucleotide-bd_a/b_plait_sf"/>
</dbReference>
<proteinExistence type="predicted"/>
<dbReference type="InterPro" id="IPR035979">
    <property type="entry name" value="RBD_domain_sf"/>
</dbReference>
<reference evidence="4" key="1">
    <citation type="submission" date="2015-06" db="EMBL/GenBank/DDBJ databases">
        <authorList>
            <person name="Hoefler B.C."/>
            <person name="Straight P.D."/>
        </authorList>
    </citation>
    <scope>NUCLEOTIDE SEQUENCE</scope>
</reference>
<dbReference type="InterPro" id="IPR000504">
    <property type="entry name" value="RRM_dom"/>
</dbReference>